<name>A0A3B4F2F8_9CICH</name>
<evidence type="ECO:0000256" key="2">
    <source>
        <dbReference type="SAM" id="MobiDB-lite"/>
    </source>
</evidence>
<sequence>MADSASESDTDGAGSSSATPMSSSASNSGKPSIVISQFRLEELTNRLASLQQENKVLKIELETFKLKCKALQEENRDLRKASVTIQARAEQEEEFISNTLFKKIQALQKEKETLAVNYEKEEEFLTNELSRKLMQLQHEKAELEQHLEQEQEFQVNKLMKKIKKMENETISKQLTLEQLRREKIDLENTLEQEQEALVNRLWKRMDKLEAEKRILQEKLDQPVSAPPSPRDVSMEIDSPENMMRHIRFLKNEVERLKKSLRTTELQHTEKRAQYIEEERHMREENIRLQRKLQREMERREALCRQLSESESKLMLTFNKMSFSLWLSHFLTGLSYGSHTVGFTPPATLSRAAISHYNTPALHVHGGSSHAVARPSPRRSTSPDKFKRPTPPPSPNTHSGAQQAQPPLPPPAQPMVQSMSSPAAMSQHASTAQQQQPPSQP</sequence>
<reference evidence="3" key="1">
    <citation type="submission" date="2023-09" db="UniProtKB">
        <authorList>
            <consortium name="Ensembl"/>
        </authorList>
    </citation>
    <scope>IDENTIFICATION</scope>
</reference>
<feature type="compositionally biased region" description="Low complexity" evidence="2">
    <location>
        <begin position="12"/>
        <end position="29"/>
    </location>
</feature>
<feature type="compositionally biased region" description="Low complexity" evidence="2">
    <location>
        <begin position="422"/>
        <end position="440"/>
    </location>
</feature>
<accession>A0A3B4F2F8</accession>
<dbReference type="PANTHER" id="PTHR15276:SF1">
    <property type="entry name" value="CCDC6A PROTEIN"/>
    <property type="match status" value="1"/>
</dbReference>
<keyword evidence="1" id="KW-0175">Coiled coil</keyword>
<feature type="region of interest" description="Disordered" evidence="2">
    <location>
        <begin position="364"/>
        <end position="440"/>
    </location>
</feature>
<dbReference type="AlphaFoldDB" id="A0A3B4F2F8"/>
<evidence type="ECO:0000313" key="3">
    <source>
        <dbReference type="Ensembl" id="ENSPNYP00000003804.1"/>
    </source>
</evidence>
<dbReference type="GeneTree" id="ENSGT00390000013594"/>
<dbReference type="Pfam" id="PF09755">
    <property type="entry name" value="DUF2046"/>
    <property type="match status" value="1"/>
</dbReference>
<dbReference type="Ensembl" id="ENSPNYT00000003901.1">
    <property type="protein sequence ID" value="ENSPNYP00000003804.1"/>
    <property type="gene ID" value="ENSPNYG00000002944.1"/>
</dbReference>
<feature type="coiled-coil region" evidence="1">
    <location>
        <begin position="246"/>
        <end position="312"/>
    </location>
</feature>
<protein>
    <submittedName>
        <fullName evidence="3">Coiled-coil domain containing 6</fullName>
    </submittedName>
</protein>
<evidence type="ECO:0000256" key="1">
    <source>
        <dbReference type="SAM" id="Coils"/>
    </source>
</evidence>
<proteinExistence type="predicted"/>
<feature type="coiled-coil region" evidence="1">
    <location>
        <begin position="33"/>
        <end position="218"/>
    </location>
</feature>
<organism evidence="3">
    <name type="scientific">Pundamilia nyererei</name>
    <dbReference type="NCBI Taxonomy" id="303518"/>
    <lineage>
        <taxon>Eukaryota</taxon>
        <taxon>Metazoa</taxon>
        <taxon>Chordata</taxon>
        <taxon>Craniata</taxon>
        <taxon>Vertebrata</taxon>
        <taxon>Euteleostomi</taxon>
        <taxon>Actinopterygii</taxon>
        <taxon>Neopterygii</taxon>
        <taxon>Teleostei</taxon>
        <taxon>Neoteleostei</taxon>
        <taxon>Acanthomorphata</taxon>
        <taxon>Ovalentaria</taxon>
        <taxon>Cichlomorphae</taxon>
        <taxon>Cichliformes</taxon>
        <taxon>Cichlidae</taxon>
        <taxon>African cichlids</taxon>
        <taxon>Pseudocrenilabrinae</taxon>
        <taxon>Haplochromini</taxon>
        <taxon>Pundamilia</taxon>
    </lineage>
</organism>
<feature type="region of interest" description="Disordered" evidence="2">
    <location>
        <begin position="1"/>
        <end position="30"/>
    </location>
</feature>
<dbReference type="PANTHER" id="PTHR15276">
    <property type="entry name" value="H4 D10S170 PROTEIN-RELATED"/>
    <property type="match status" value="1"/>
</dbReference>
<dbReference type="STRING" id="303518.ENSPNYP00000003804"/>
<feature type="compositionally biased region" description="Acidic residues" evidence="2">
    <location>
        <begin position="1"/>
        <end position="10"/>
    </location>
</feature>
<dbReference type="InterPro" id="IPR019152">
    <property type="entry name" value="DUF2046"/>
</dbReference>